<organism evidence="1">
    <name type="scientific">Anguilla anguilla</name>
    <name type="common">European freshwater eel</name>
    <name type="synonym">Muraena anguilla</name>
    <dbReference type="NCBI Taxonomy" id="7936"/>
    <lineage>
        <taxon>Eukaryota</taxon>
        <taxon>Metazoa</taxon>
        <taxon>Chordata</taxon>
        <taxon>Craniata</taxon>
        <taxon>Vertebrata</taxon>
        <taxon>Euteleostomi</taxon>
        <taxon>Actinopterygii</taxon>
        <taxon>Neopterygii</taxon>
        <taxon>Teleostei</taxon>
        <taxon>Anguilliformes</taxon>
        <taxon>Anguillidae</taxon>
        <taxon>Anguilla</taxon>
    </lineage>
</organism>
<sequence length="9" mass="918">MCCCESGEG</sequence>
<accession>A0A0E9TFG1</accession>
<proteinExistence type="predicted"/>
<reference evidence="1" key="2">
    <citation type="journal article" date="2015" name="Fish Shellfish Immunol.">
        <title>Early steps in the European eel (Anguilla anguilla)-Vibrio vulnificus interaction in the gills: Role of the RtxA13 toxin.</title>
        <authorList>
            <person name="Callol A."/>
            <person name="Pajuelo D."/>
            <person name="Ebbesson L."/>
            <person name="Teles M."/>
            <person name="MacKenzie S."/>
            <person name="Amaro C."/>
        </authorList>
    </citation>
    <scope>NUCLEOTIDE SEQUENCE</scope>
</reference>
<reference evidence="1" key="1">
    <citation type="submission" date="2014-11" db="EMBL/GenBank/DDBJ databases">
        <authorList>
            <person name="Amaro Gonzalez C."/>
        </authorList>
    </citation>
    <scope>NUCLEOTIDE SEQUENCE</scope>
</reference>
<dbReference type="EMBL" id="GBXM01056370">
    <property type="protein sequence ID" value="JAH52207.1"/>
    <property type="molecule type" value="Transcribed_RNA"/>
</dbReference>
<evidence type="ECO:0000313" key="1">
    <source>
        <dbReference type="EMBL" id="JAH52207.1"/>
    </source>
</evidence>
<protein>
    <submittedName>
        <fullName evidence="1">Uncharacterized protein</fullName>
    </submittedName>
</protein>
<name>A0A0E9TFG1_ANGAN</name>